<gene>
    <name evidence="2" type="ORF">ODALV1_LOCUS24343</name>
</gene>
<dbReference type="Pfam" id="PF00651">
    <property type="entry name" value="BTB"/>
    <property type="match status" value="1"/>
</dbReference>
<feature type="domain" description="BTB" evidence="1">
    <location>
        <begin position="162"/>
        <end position="222"/>
    </location>
</feature>
<dbReference type="PROSITE" id="PS50097">
    <property type="entry name" value="BTB"/>
    <property type="match status" value="1"/>
</dbReference>
<dbReference type="InterPro" id="IPR000210">
    <property type="entry name" value="BTB/POZ_dom"/>
</dbReference>
<dbReference type="PANTHER" id="PTHR24413">
    <property type="entry name" value="SPECKLE-TYPE POZ PROTEIN"/>
    <property type="match status" value="1"/>
</dbReference>
<evidence type="ECO:0000313" key="2">
    <source>
        <dbReference type="EMBL" id="CAL8131828.1"/>
    </source>
</evidence>
<proteinExistence type="predicted"/>
<evidence type="ECO:0000259" key="1">
    <source>
        <dbReference type="PROSITE" id="PS50097"/>
    </source>
</evidence>
<comment type="caution">
    <text evidence="2">The sequence shown here is derived from an EMBL/GenBank/DDBJ whole genome shotgun (WGS) entry which is preliminary data.</text>
</comment>
<organism evidence="2 3">
    <name type="scientific">Orchesella dallaii</name>
    <dbReference type="NCBI Taxonomy" id="48710"/>
    <lineage>
        <taxon>Eukaryota</taxon>
        <taxon>Metazoa</taxon>
        <taxon>Ecdysozoa</taxon>
        <taxon>Arthropoda</taxon>
        <taxon>Hexapoda</taxon>
        <taxon>Collembola</taxon>
        <taxon>Entomobryomorpha</taxon>
        <taxon>Entomobryoidea</taxon>
        <taxon>Orchesellidae</taxon>
        <taxon>Orchesellinae</taxon>
        <taxon>Orchesella</taxon>
    </lineage>
</organism>
<dbReference type="EMBL" id="CAXLJM020000090">
    <property type="protein sequence ID" value="CAL8131828.1"/>
    <property type="molecule type" value="Genomic_DNA"/>
</dbReference>
<reference evidence="2 3" key="1">
    <citation type="submission" date="2024-08" db="EMBL/GenBank/DDBJ databases">
        <authorList>
            <person name="Cucini C."/>
            <person name="Frati F."/>
        </authorList>
    </citation>
    <scope>NUCLEOTIDE SEQUENCE [LARGE SCALE GENOMIC DNA]</scope>
</reference>
<dbReference type="InterPro" id="IPR011333">
    <property type="entry name" value="SKP1/BTB/POZ_sf"/>
</dbReference>
<dbReference type="Proteomes" id="UP001642540">
    <property type="component" value="Unassembled WGS sequence"/>
</dbReference>
<dbReference type="Gene3D" id="3.30.710.10">
    <property type="entry name" value="Potassium Channel Kv1.1, Chain A"/>
    <property type="match status" value="1"/>
</dbReference>
<keyword evidence="3" id="KW-1185">Reference proteome</keyword>
<protein>
    <recommendedName>
        <fullName evidence="1">BTB domain-containing protein</fullName>
    </recommendedName>
</protein>
<dbReference type="SMART" id="SM00225">
    <property type="entry name" value="BTB"/>
    <property type="match status" value="1"/>
</dbReference>
<name>A0ABP1RP02_9HEXA</name>
<sequence length="353" mass="40673">MTKSGEDTTRAHLTITKPRKADYSGQVGQNLRLVVSGDSLDKLLEMCYDKKLLKLRLQIRSIMDKKEDDKTDDLEIQLGEIISKGRKNGCDLEHRKVSGRHKVHFEDPDFGKLAKPYLVVDNSFCSLELRLELIADEKAIYGLKLPEWEPIAKSILEEEMHTDFSLVAANGDKIPCNKVCSVSRSPVFRQMLKSGMKESTANECNLDNISKEGVKALLKYIYYFSVEDALQAPKIALELMQAGHMYDILNLANAMKQIFIGKPQEWFTIDTTLLLFLWSIKVDDFEDVTNKAVVVINRKWNDVRKASMYKERFVQIPENLKELNCWTLRLKDEKCLVRLLKVFRALSYLKLRM</sequence>
<accession>A0ABP1RP02</accession>
<dbReference type="CDD" id="cd18186">
    <property type="entry name" value="BTB_POZ_ZBTB_KLHL-like"/>
    <property type="match status" value="1"/>
</dbReference>
<dbReference type="SUPFAM" id="SSF54695">
    <property type="entry name" value="POZ domain"/>
    <property type="match status" value="1"/>
</dbReference>
<evidence type="ECO:0000313" key="3">
    <source>
        <dbReference type="Proteomes" id="UP001642540"/>
    </source>
</evidence>